<dbReference type="InParanoid" id="A0A2P6NKA7"/>
<dbReference type="FunCoup" id="A0A2P6NKA7">
    <property type="interactions" value="541"/>
</dbReference>
<keyword evidence="2" id="KW-0689">Ribosomal protein</keyword>
<evidence type="ECO:0000313" key="6">
    <source>
        <dbReference type="Proteomes" id="UP000241769"/>
    </source>
</evidence>
<dbReference type="FunFam" id="3.90.930.12:FF:000003">
    <property type="entry name" value="60S ribosomal protein L9"/>
    <property type="match status" value="1"/>
</dbReference>
<gene>
    <name evidence="5" type="ORF">PROFUN_07650</name>
</gene>
<dbReference type="EMBL" id="MDYQ01000065">
    <property type="protein sequence ID" value="PRP84349.1"/>
    <property type="molecule type" value="Genomic_DNA"/>
</dbReference>
<dbReference type="Gene3D" id="3.90.930.12">
    <property type="entry name" value="Ribosomal protein L6, alpha-beta domain"/>
    <property type="match status" value="2"/>
</dbReference>
<dbReference type="Proteomes" id="UP000241769">
    <property type="component" value="Unassembled WGS sequence"/>
</dbReference>
<dbReference type="PANTHER" id="PTHR11655">
    <property type="entry name" value="60S/50S RIBOSOMAL PROTEIN L6/L9"/>
    <property type="match status" value="1"/>
</dbReference>
<protein>
    <recommendedName>
        <fullName evidence="4">Large ribosomal subunit protein uL6 alpha-beta domain-containing protein</fullName>
    </recommendedName>
</protein>
<dbReference type="AlphaFoldDB" id="A0A2P6NKA7"/>
<evidence type="ECO:0000256" key="3">
    <source>
        <dbReference type="ARBA" id="ARBA00023274"/>
    </source>
</evidence>
<keyword evidence="6" id="KW-1185">Reference proteome</keyword>
<dbReference type="GO" id="GO:0019843">
    <property type="term" value="F:rRNA binding"/>
    <property type="evidence" value="ECO:0007669"/>
    <property type="project" value="InterPro"/>
</dbReference>
<feature type="domain" description="Large ribosomal subunit protein uL6 alpha-beta" evidence="4">
    <location>
        <begin position="52"/>
        <end position="128"/>
    </location>
</feature>
<dbReference type="STRING" id="1890364.A0A2P6NKA7"/>
<dbReference type="SUPFAM" id="SSF56053">
    <property type="entry name" value="Ribosomal protein L6"/>
    <property type="match status" value="2"/>
</dbReference>
<dbReference type="InterPro" id="IPR036789">
    <property type="entry name" value="Ribosomal_uL6-like_a/b-dom_sf"/>
</dbReference>
<dbReference type="FunFam" id="3.90.930.12:FF:000004">
    <property type="entry name" value="60S ribosomal protein L9"/>
    <property type="match status" value="1"/>
</dbReference>
<comment type="similarity">
    <text evidence="1">Belongs to the universal ribosomal protein uL6 family.</text>
</comment>
<evidence type="ECO:0000256" key="2">
    <source>
        <dbReference type="ARBA" id="ARBA00022980"/>
    </source>
</evidence>
<evidence type="ECO:0000259" key="4">
    <source>
        <dbReference type="Pfam" id="PF00347"/>
    </source>
</evidence>
<keyword evidence="3" id="KW-0687">Ribonucleoprotein</keyword>
<accession>A0A2P6NKA7</accession>
<evidence type="ECO:0000313" key="5">
    <source>
        <dbReference type="EMBL" id="PRP84349.1"/>
    </source>
</evidence>
<comment type="caution">
    <text evidence="5">The sequence shown here is derived from an EMBL/GenBank/DDBJ whole genome shotgun (WGS) entry which is preliminary data.</text>
</comment>
<dbReference type="PANTHER" id="PTHR11655:SF16">
    <property type="entry name" value="60S RIBOSOMAL PROTEIN L9"/>
    <property type="match status" value="1"/>
</dbReference>
<organism evidence="5 6">
    <name type="scientific">Planoprotostelium fungivorum</name>
    <dbReference type="NCBI Taxonomy" id="1890364"/>
    <lineage>
        <taxon>Eukaryota</taxon>
        <taxon>Amoebozoa</taxon>
        <taxon>Evosea</taxon>
        <taxon>Variosea</taxon>
        <taxon>Cavosteliida</taxon>
        <taxon>Cavosteliaceae</taxon>
        <taxon>Planoprotostelium</taxon>
    </lineage>
</organism>
<dbReference type="Pfam" id="PF00347">
    <property type="entry name" value="Ribosomal_L6"/>
    <property type="match status" value="2"/>
</dbReference>
<proteinExistence type="inferred from homology"/>
<evidence type="ECO:0000256" key="1">
    <source>
        <dbReference type="ARBA" id="ARBA00009356"/>
    </source>
</evidence>
<sequence length="247" mass="27316">MGLSNPQRQYLPTLWKPRDNRITCSSLQPKEFDPSHSTSQMKTIQSSQSLKIPAGVTVTLKSRHVTVKGTRGTLERSFKHLNVDMSLTGKEGSQKLNVSVYFASREQIAAIRTALSHVQNMITGVTKGFEYKMRLVSAHFPINAAPVDNGSTLEIRNFLGEKIVRRVSMLGDVKIDRSEKVKDELVLVGNNLEHVSQSAANIKTSCAVKNKDIRKFLDGIYVSERNVLTVLEAGHTQLQSAGQQLGA</sequence>
<dbReference type="InterPro" id="IPR000702">
    <property type="entry name" value="Ribosomal_uL6-like"/>
</dbReference>
<feature type="domain" description="Large ribosomal subunit protein uL6 alpha-beta" evidence="4">
    <location>
        <begin position="154"/>
        <end position="219"/>
    </location>
</feature>
<dbReference type="InterPro" id="IPR020040">
    <property type="entry name" value="Ribosomal_uL6_a/b-dom"/>
</dbReference>
<dbReference type="GO" id="GO:0022625">
    <property type="term" value="C:cytosolic large ribosomal subunit"/>
    <property type="evidence" value="ECO:0007669"/>
    <property type="project" value="TreeGrafter"/>
</dbReference>
<dbReference type="OrthoDB" id="10252633at2759"/>
<reference evidence="5 6" key="1">
    <citation type="journal article" date="2018" name="Genome Biol. Evol.">
        <title>Multiple Roots of Fruiting Body Formation in Amoebozoa.</title>
        <authorList>
            <person name="Hillmann F."/>
            <person name="Forbes G."/>
            <person name="Novohradska S."/>
            <person name="Ferling I."/>
            <person name="Riege K."/>
            <person name="Groth M."/>
            <person name="Westermann M."/>
            <person name="Marz M."/>
            <person name="Spaller T."/>
            <person name="Winckler T."/>
            <person name="Schaap P."/>
            <person name="Glockner G."/>
        </authorList>
    </citation>
    <scope>NUCLEOTIDE SEQUENCE [LARGE SCALE GENOMIC DNA]</scope>
    <source>
        <strain evidence="5 6">Jena</strain>
    </source>
</reference>
<dbReference type="GO" id="GO:0003735">
    <property type="term" value="F:structural constituent of ribosome"/>
    <property type="evidence" value="ECO:0007669"/>
    <property type="project" value="InterPro"/>
</dbReference>
<dbReference type="GO" id="GO:0002181">
    <property type="term" value="P:cytoplasmic translation"/>
    <property type="evidence" value="ECO:0007669"/>
    <property type="project" value="TreeGrafter"/>
</dbReference>
<name>A0A2P6NKA7_9EUKA</name>